<sequence>MTIIDPTFHEAVYDDVVEATVVLGDFIAGAARRTAEEVGFGYVLEAAAPNTYADLVSAVQESMRTGRALPISPENSDDIIYGSPRINADLRFWHDVNHVRRDLDFGLVDELELSLWHLSELEHAGHPPGSLVWRLLHADLTGQVYVQAFAQRFPGDQRRFVRGCVSGVFEHGLLRELRRDGQP</sequence>
<keyword evidence="2" id="KW-1185">Reference proteome</keyword>
<dbReference type="OrthoDB" id="4936077at2"/>
<name>A0A1E8PW82_9MYCO</name>
<accession>A0A1E8PW82</accession>
<dbReference type="EMBL" id="MCHX01000111">
    <property type="protein sequence ID" value="OFJ50573.1"/>
    <property type="molecule type" value="Genomic_DNA"/>
</dbReference>
<proteinExistence type="predicted"/>
<organism evidence="1 2">
    <name type="scientific">Mycolicibacterium grossiae</name>
    <dbReference type="NCBI Taxonomy" id="1552759"/>
    <lineage>
        <taxon>Bacteria</taxon>
        <taxon>Bacillati</taxon>
        <taxon>Actinomycetota</taxon>
        <taxon>Actinomycetes</taxon>
        <taxon>Mycobacteriales</taxon>
        <taxon>Mycobacteriaceae</taxon>
        <taxon>Mycolicibacterium</taxon>
    </lineage>
</organism>
<gene>
    <name evidence="1" type="ORF">BEL07_27475</name>
</gene>
<dbReference type="RefSeq" id="WP_070356202.1">
    <property type="nucleotide sequence ID" value="NZ_CP043474.1"/>
</dbReference>
<protein>
    <submittedName>
        <fullName evidence="1">Uncharacterized protein</fullName>
    </submittedName>
</protein>
<evidence type="ECO:0000313" key="1">
    <source>
        <dbReference type="EMBL" id="OFJ50573.1"/>
    </source>
</evidence>
<dbReference type="AlphaFoldDB" id="A0A1E8PW82"/>
<reference evidence="1 2" key="1">
    <citation type="submission" date="2016-09" db="EMBL/GenBank/DDBJ databases">
        <title>genome sequence of Mycobacterium sp. 739 SCH.</title>
        <authorList>
            <person name="Greninger A.L."/>
            <person name="Qin X."/>
            <person name="Jerome K."/>
            <person name="Vora S."/>
            <person name="Quinn K."/>
        </authorList>
    </citation>
    <scope>NUCLEOTIDE SEQUENCE [LARGE SCALE GENOMIC DNA]</scope>
    <source>
        <strain evidence="1 2">SCH</strain>
    </source>
</reference>
<comment type="caution">
    <text evidence="1">The sequence shown here is derived from an EMBL/GenBank/DDBJ whole genome shotgun (WGS) entry which is preliminary data.</text>
</comment>
<dbReference type="Proteomes" id="UP000178953">
    <property type="component" value="Unassembled WGS sequence"/>
</dbReference>
<evidence type="ECO:0000313" key="2">
    <source>
        <dbReference type="Proteomes" id="UP000178953"/>
    </source>
</evidence>